<feature type="compositionally biased region" description="Acidic residues" evidence="1">
    <location>
        <begin position="1049"/>
        <end position="1062"/>
    </location>
</feature>
<feature type="region of interest" description="Disordered" evidence="1">
    <location>
        <begin position="537"/>
        <end position="566"/>
    </location>
</feature>
<feature type="region of interest" description="Disordered" evidence="1">
    <location>
        <begin position="416"/>
        <end position="439"/>
    </location>
</feature>
<feature type="region of interest" description="Disordered" evidence="1">
    <location>
        <begin position="1021"/>
        <end position="1062"/>
    </location>
</feature>
<evidence type="ECO:0000256" key="1">
    <source>
        <dbReference type="SAM" id="MobiDB-lite"/>
    </source>
</evidence>
<feature type="region of interest" description="Disordered" evidence="1">
    <location>
        <begin position="315"/>
        <end position="341"/>
    </location>
</feature>
<dbReference type="EMBL" id="JARBHB010000013">
    <property type="protein sequence ID" value="KAJ8869742.1"/>
    <property type="molecule type" value="Genomic_DNA"/>
</dbReference>
<name>A0ABQ9GE31_9NEOP</name>
<gene>
    <name evidence="2" type="ORF">PR048_028750</name>
</gene>
<feature type="compositionally biased region" description="Basic and acidic residues" evidence="1">
    <location>
        <begin position="329"/>
        <end position="341"/>
    </location>
</feature>
<feature type="region of interest" description="Disordered" evidence="1">
    <location>
        <begin position="1402"/>
        <end position="1424"/>
    </location>
</feature>
<evidence type="ECO:0000313" key="3">
    <source>
        <dbReference type="Proteomes" id="UP001159363"/>
    </source>
</evidence>
<dbReference type="Proteomes" id="UP001159363">
    <property type="component" value="Chromosome 12"/>
</dbReference>
<accession>A0ABQ9GE31</accession>
<feature type="compositionally biased region" description="Polar residues" evidence="1">
    <location>
        <begin position="541"/>
        <end position="555"/>
    </location>
</feature>
<reference evidence="2 3" key="1">
    <citation type="submission" date="2023-02" db="EMBL/GenBank/DDBJ databases">
        <title>LHISI_Scaffold_Assembly.</title>
        <authorList>
            <person name="Stuart O.P."/>
            <person name="Cleave R."/>
            <person name="Magrath M.J.L."/>
            <person name="Mikheyev A.S."/>
        </authorList>
    </citation>
    <scope>NUCLEOTIDE SEQUENCE [LARGE SCALE GENOMIC DNA]</scope>
    <source>
        <strain evidence="2">Daus_M_001</strain>
        <tissue evidence="2">Leg muscle</tissue>
    </source>
</reference>
<proteinExistence type="predicted"/>
<organism evidence="2 3">
    <name type="scientific">Dryococelus australis</name>
    <dbReference type="NCBI Taxonomy" id="614101"/>
    <lineage>
        <taxon>Eukaryota</taxon>
        <taxon>Metazoa</taxon>
        <taxon>Ecdysozoa</taxon>
        <taxon>Arthropoda</taxon>
        <taxon>Hexapoda</taxon>
        <taxon>Insecta</taxon>
        <taxon>Pterygota</taxon>
        <taxon>Neoptera</taxon>
        <taxon>Polyneoptera</taxon>
        <taxon>Phasmatodea</taxon>
        <taxon>Verophasmatodea</taxon>
        <taxon>Anareolatae</taxon>
        <taxon>Phasmatidae</taxon>
        <taxon>Eurycanthinae</taxon>
        <taxon>Dryococelus</taxon>
    </lineage>
</organism>
<sequence length="1424" mass="157968">MLQETEKTSREWRALYFINLHWSVTRVVFAHRHGEEQRNANGVLGLAEATRNRRPVNKTRTKSDHLLPTSFPAADAQQQANELAAGEGRHIAVVGQRHPSLSCVGYTGAASTFPREEEQYIKAIHGKLSTFERPAHDLLVCTLRILPPYVKINFAMGLIAMVLSDPIKYVNAFSSRQQPMAIDKLLLGAYSIEIWNYFPSIVDNFTGRMSLGAAVKTYAGMGGEKVHFRSAHLIVNTRYRMSTHTENREQSGDFTYVTGKCHGIFTWRRKNVVLEGSGLENMRVEMVRFCLENGRKIREFQNGIPVDTLRLTTQTPSAHASKMASLASDKSERRSPISTRRSDRPILACSSLVAGWLRRNDTPSLVLAYISALFGIVLADCWAGDFCYWLFRIKWLQRVVELRLAHTIITTEVNTEQRRNARAGETGDPEKKPPTSGIVRHDFHMRKSGGYSAGIHTRSAWVREKSSLTTTPLRTSTAERFQPIIYAFAIARLKRILVSLGYPARLAPGSIPGRVTPGFSQVGIVPDDAAGRRVFLGSPAKRQSTAPRGSQSEIRSSPEPRAANQQVGTATPFHICIVTYSVVVTYYGLTPLRPPNRLGRGITSSHRKATRINGTVGQILSPDLALPHIPASSTTEVLRRPSHSETKRVLPLTARAFNESGNLSRPSPARGVNHCQHESNPMIGHQREPHEMLCVVSCAKILKVNGMLKRRHRPIGPYHTGYYPVVYSVHYWPAMNQWGAELILTQLNAYLQSTPSVPEDRSGNIRIAKQDVSIHVEDEAMAHESRHESLFSNTVRCVIGRSSGCDNTCVLLSLLEEESANEISAAGTSTAGRGRHAVITKPSYLQAKHCETLYLSSTTLPARNKLAFKNTLAWVDTRTLTACISVRLIRAYPNNCFVTIQPCWCCFAWTIRIDDRVNTDMLTSDFIDMCALCWKEKYGFLTIVKDYLLHRGRYRRGFDQFTAVCREGSSTGNQQVISSVPPATSVGTVSTDDNDTTVNAIVGMSAVQSVCAEGSSALNTDEHTIPATQKSKLDIEDVAGSEADHKDSIDDDYGDSDSVEDDDYSLDSPIHFPIEFPSTSNVKKAEDIEYTDDMFTEDPNKLVDGLKYLLDSQQRGDYSTMKEVVSISARVFLGKPRIPLHSQYRWTPLAVILRKLRGLHTNCLIMPLSPSKEVHSRMPATFQRPLYVGVERGRGLPAQTSLSSRCSDARENDDGKCGISLFHVKKSPHDDAVKSGAFWKVLEIVAPPVEVTQLNSFWRLSYRTGNELRAGGGCGKGVGHQGVVDETRVTVEHGLKKTGHGNFHSFLPSPNPLQHHPSAKQQLISFRGMRSAGGGGVGWVAVLQPSLHPLTSRTLFLSPFFISFSRDCAPRLVGDCAPGNDGVRTVMRPRFYLLSYRATRGQLPDGSPDEQTTAVRSNLGDDFH</sequence>
<protein>
    <submittedName>
        <fullName evidence="2">Uncharacterized protein</fullName>
    </submittedName>
</protein>
<evidence type="ECO:0000313" key="2">
    <source>
        <dbReference type="EMBL" id="KAJ8869742.1"/>
    </source>
</evidence>
<keyword evidence="3" id="KW-1185">Reference proteome</keyword>
<comment type="caution">
    <text evidence="2">The sequence shown here is derived from an EMBL/GenBank/DDBJ whole genome shotgun (WGS) entry which is preliminary data.</text>
</comment>